<dbReference type="InterPro" id="IPR029069">
    <property type="entry name" value="HotDog_dom_sf"/>
</dbReference>
<dbReference type="EMBL" id="JACNEP010000013">
    <property type="protein sequence ID" value="MBC3767040.1"/>
    <property type="molecule type" value="Genomic_DNA"/>
</dbReference>
<keyword evidence="2" id="KW-1185">Reference proteome</keyword>
<gene>
    <name evidence="1" type="ORF">H8B19_14235</name>
</gene>
<dbReference type="Pfam" id="PF14539">
    <property type="entry name" value="DUF4442"/>
    <property type="match status" value="1"/>
</dbReference>
<evidence type="ECO:0000313" key="2">
    <source>
        <dbReference type="Proteomes" id="UP000601768"/>
    </source>
</evidence>
<dbReference type="AlphaFoldDB" id="A0A8J6IWV1"/>
<name>A0A8J6IWV1_9ALTE</name>
<evidence type="ECO:0000313" key="1">
    <source>
        <dbReference type="EMBL" id="MBC3767040.1"/>
    </source>
</evidence>
<organism evidence="1 2">
    <name type="scientific">Neptunicella marina</name>
    <dbReference type="NCBI Taxonomy" id="2125989"/>
    <lineage>
        <taxon>Bacteria</taxon>
        <taxon>Pseudomonadati</taxon>
        <taxon>Pseudomonadota</taxon>
        <taxon>Gammaproteobacteria</taxon>
        <taxon>Alteromonadales</taxon>
        <taxon>Alteromonadaceae</taxon>
        <taxon>Neptunicella</taxon>
    </lineage>
</organism>
<protein>
    <submittedName>
        <fullName evidence="1">DUF4442 domain-containing protein</fullName>
    </submittedName>
</protein>
<sequence length="165" mass="18562">MSANNPLRRFVDKVNQYPQWLSRRLLTMMFRSKVKLAGTCKVDILHTDGKSVTFRQRNIKRAQNHINGIHAAAMTLLAESATGFITGINLPGDKLPLVKKMDVRFVRRAVGDMTAVAHLTDEQIALMQQQEKGEVTVEVKVTDSSGETPIECEMIWAWISKKPKA</sequence>
<reference evidence="1" key="2">
    <citation type="submission" date="2020-08" db="EMBL/GenBank/DDBJ databases">
        <authorList>
            <person name="Lai Q."/>
        </authorList>
    </citation>
    <scope>NUCLEOTIDE SEQUENCE</scope>
    <source>
        <strain evidence="1">S27-2</strain>
    </source>
</reference>
<reference evidence="1" key="1">
    <citation type="journal article" date="2018" name="Int. J. Syst. Evol. Microbiol.">
        <title>Neptunicella marina gen. nov., sp. nov., isolated from surface seawater.</title>
        <authorList>
            <person name="Liu X."/>
            <person name="Lai Q."/>
            <person name="Du Y."/>
            <person name="Zhang X."/>
            <person name="Liu Z."/>
            <person name="Sun F."/>
            <person name="Shao Z."/>
        </authorList>
    </citation>
    <scope>NUCLEOTIDE SEQUENCE</scope>
    <source>
        <strain evidence="1">S27-2</strain>
    </source>
</reference>
<dbReference type="SUPFAM" id="SSF54637">
    <property type="entry name" value="Thioesterase/thiol ester dehydrase-isomerase"/>
    <property type="match status" value="1"/>
</dbReference>
<dbReference type="CDD" id="cd03443">
    <property type="entry name" value="PaaI_thioesterase"/>
    <property type="match status" value="1"/>
</dbReference>
<accession>A0A8J6IWV1</accession>
<comment type="caution">
    <text evidence="1">The sequence shown here is derived from an EMBL/GenBank/DDBJ whole genome shotgun (WGS) entry which is preliminary data.</text>
</comment>
<dbReference type="Gene3D" id="3.10.129.10">
    <property type="entry name" value="Hotdog Thioesterase"/>
    <property type="match status" value="1"/>
</dbReference>
<dbReference type="InterPro" id="IPR027961">
    <property type="entry name" value="DUF4442"/>
</dbReference>
<dbReference type="RefSeq" id="WP_186507556.1">
    <property type="nucleotide sequence ID" value="NZ_JACNEP010000013.1"/>
</dbReference>
<dbReference type="Proteomes" id="UP000601768">
    <property type="component" value="Unassembled WGS sequence"/>
</dbReference>
<proteinExistence type="predicted"/>